<dbReference type="InterPro" id="IPR017853">
    <property type="entry name" value="GH"/>
</dbReference>
<keyword evidence="5" id="KW-1185">Reference proteome</keyword>
<feature type="domain" description="Glycoside hydrolase family 3 N-terminal" evidence="3">
    <location>
        <begin position="3"/>
        <end position="123"/>
    </location>
</feature>
<name>A0ABR5T228_9BACL</name>
<organism evidence="4 5">
    <name type="scientific">Paenibacillus jilunlii</name>
    <dbReference type="NCBI Taxonomy" id="682956"/>
    <lineage>
        <taxon>Bacteria</taxon>
        <taxon>Bacillati</taxon>
        <taxon>Bacillota</taxon>
        <taxon>Bacilli</taxon>
        <taxon>Bacillales</taxon>
        <taxon>Paenibacillaceae</taxon>
        <taxon>Paenibacillus</taxon>
    </lineage>
</organism>
<gene>
    <name evidence="4" type="ORF">AML91_00015</name>
</gene>
<evidence type="ECO:0000313" key="5">
    <source>
        <dbReference type="Proteomes" id="UP000070252"/>
    </source>
</evidence>
<comment type="caution">
    <text evidence="4">The sequence shown here is derived from an EMBL/GenBank/DDBJ whole genome shotgun (WGS) entry which is preliminary data.</text>
</comment>
<dbReference type="Pfam" id="PF00933">
    <property type="entry name" value="Glyco_hydro_3"/>
    <property type="match status" value="1"/>
</dbReference>
<evidence type="ECO:0000256" key="2">
    <source>
        <dbReference type="ARBA" id="ARBA00022801"/>
    </source>
</evidence>
<sequence>MINLPDNPGGGSSEDGYGEDSVPLGVRCASWVNGVPEEKVIDGGKHLAFNSMEWDRCKVSGSAGKRTEREVFLTHVKDCVDAGAGSVMSAYNLYHGVQCGHHDYLLNQVLTDEWDFDVCLLRDFAWGIQVCVDATNGGMDA</sequence>
<dbReference type="EMBL" id="LIPY01000005">
    <property type="protein sequence ID" value="KWX81434.1"/>
    <property type="molecule type" value="Genomic_DNA"/>
</dbReference>
<proteinExistence type="inferred from homology"/>
<evidence type="ECO:0000259" key="3">
    <source>
        <dbReference type="Pfam" id="PF00933"/>
    </source>
</evidence>
<dbReference type="Proteomes" id="UP000070252">
    <property type="component" value="Unassembled WGS sequence"/>
</dbReference>
<dbReference type="InterPro" id="IPR050288">
    <property type="entry name" value="Cellulose_deg_GH3"/>
</dbReference>
<dbReference type="InterPro" id="IPR036962">
    <property type="entry name" value="Glyco_hydro_3_N_sf"/>
</dbReference>
<dbReference type="SUPFAM" id="SSF51445">
    <property type="entry name" value="(Trans)glycosidases"/>
    <property type="match status" value="1"/>
</dbReference>
<dbReference type="PANTHER" id="PTHR42715:SF3">
    <property type="entry name" value="BETA-GLUCOSIDASE B-RELATED"/>
    <property type="match status" value="1"/>
</dbReference>
<protein>
    <recommendedName>
        <fullName evidence="3">Glycoside hydrolase family 3 N-terminal domain-containing protein</fullName>
    </recommendedName>
</protein>
<evidence type="ECO:0000256" key="1">
    <source>
        <dbReference type="ARBA" id="ARBA00005336"/>
    </source>
</evidence>
<accession>A0ABR5T228</accession>
<dbReference type="Gene3D" id="3.20.20.300">
    <property type="entry name" value="Glycoside hydrolase, family 3, N-terminal domain"/>
    <property type="match status" value="1"/>
</dbReference>
<keyword evidence="2" id="KW-0378">Hydrolase</keyword>
<evidence type="ECO:0000313" key="4">
    <source>
        <dbReference type="EMBL" id="KWX81434.1"/>
    </source>
</evidence>
<dbReference type="PANTHER" id="PTHR42715">
    <property type="entry name" value="BETA-GLUCOSIDASE"/>
    <property type="match status" value="1"/>
</dbReference>
<dbReference type="RefSeq" id="WP_062518845.1">
    <property type="nucleotide sequence ID" value="NZ_LIPY01000005.1"/>
</dbReference>
<comment type="similarity">
    <text evidence="1">Belongs to the glycosyl hydrolase 3 family.</text>
</comment>
<reference evidence="4 5" key="1">
    <citation type="submission" date="2015-08" db="EMBL/GenBank/DDBJ databases">
        <title>Genome of Paenibacillus jilunlii.</title>
        <authorList>
            <person name="Sant'Anna F.H."/>
            <person name="Ambrosini A."/>
            <person name="Souza R."/>
            <person name="Bach E."/>
            <person name="Fernandes G."/>
            <person name="Balsanelli E."/>
            <person name="Baura V.A."/>
            <person name="Pedrosa F.O."/>
            <person name="Souza E.M."/>
            <person name="Passaglia L."/>
        </authorList>
    </citation>
    <scope>NUCLEOTIDE SEQUENCE [LARGE SCALE GENOMIC DNA]</scope>
    <source>
        <strain evidence="4 5">DSM 23019</strain>
    </source>
</reference>
<dbReference type="InterPro" id="IPR001764">
    <property type="entry name" value="Glyco_hydro_3_N"/>
</dbReference>